<gene>
    <name evidence="2" type="ORF">DR950_18000</name>
</gene>
<evidence type="ECO:0000313" key="2">
    <source>
        <dbReference type="EMBL" id="RGD59434.1"/>
    </source>
</evidence>
<evidence type="ECO:0000256" key="1">
    <source>
        <dbReference type="SAM" id="MobiDB-lite"/>
    </source>
</evidence>
<comment type="caution">
    <text evidence="2">The sequence shown here is derived from an EMBL/GenBank/DDBJ whole genome shotgun (WGS) entry which is preliminary data.</text>
</comment>
<dbReference type="EMBL" id="QVIG01000001">
    <property type="protein sequence ID" value="RGD59434.1"/>
    <property type="molecule type" value="Genomic_DNA"/>
</dbReference>
<name>A0A372ZVB3_9ACTN</name>
<reference evidence="2 3" key="1">
    <citation type="submission" date="2018-08" db="EMBL/GenBank/DDBJ databases">
        <title>Diversity &amp; Physiological Properties of Lignin-Decomposing Actinobacteria from Soil.</title>
        <authorList>
            <person name="Roh S.G."/>
            <person name="Kim S.B."/>
        </authorList>
    </citation>
    <scope>NUCLEOTIDE SEQUENCE [LARGE SCALE GENOMIC DNA]</scope>
    <source>
        <strain evidence="2 3">MMS17-GH009</strain>
    </source>
</reference>
<sequence>MALRRRARPHRARPPGRGRPAPGHRPHRPPPARPLGLAARLPRLGAGHNVTAAQTAVVGDRARDLVARTGLPVLLLAGLTDEPTLTATTGGHPRRYLSTTTLYQGGLRAEVHAPGGPDPAQLVTAALPGAPKTTTAYLATPGQMAKAVERRHDGLLARAALWHGWTLLHLTEDAGPRLSALRLIGADSLPTGRPGRPATPRS</sequence>
<accession>A0A372ZVB3</accession>
<dbReference type="AlphaFoldDB" id="A0A372ZVB3"/>
<keyword evidence="3" id="KW-1185">Reference proteome</keyword>
<feature type="region of interest" description="Disordered" evidence="1">
    <location>
        <begin position="1"/>
        <end position="34"/>
    </location>
</feature>
<proteinExistence type="predicted"/>
<protein>
    <submittedName>
        <fullName evidence="2">Uncharacterized protein</fullName>
    </submittedName>
</protein>
<evidence type="ECO:0000313" key="3">
    <source>
        <dbReference type="Proteomes" id="UP000263377"/>
    </source>
</evidence>
<dbReference type="Proteomes" id="UP000263377">
    <property type="component" value="Unassembled WGS sequence"/>
</dbReference>
<organism evidence="2 3">
    <name type="scientific">Kitasatospora xanthocidica</name>
    <dbReference type="NCBI Taxonomy" id="83382"/>
    <lineage>
        <taxon>Bacteria</taxon>
        <taxon>Bacillati</taxon>
        <taxon>Actinomycetota</taxon>
        <taxon>Actinomycetes</taxon>
        <taxon>Kitasatosporales</taxon>
        <taxon>Streptomycetaceae</taxon>
        <taxon>Kitasatospora</taxon>
    </lineage>
</organism>
<feature type="compositionally biased region" description="Basic residues" evidence="1">
    <location>
        <begin position="1"/>
        <end position="30"/>
    </location>
</feature>